<proteinExistence type="predicted"/>
<dbReference type="PROSITE" id="PS50897">
    <property type="entry name" value="CTLH"/>
    <property type="match status" value="2"/>
</dbReference>
<feature type="compositionally biased region" description="Low complexity" evidence="1">
    <location>
        <begin position="359"/>
        <end position="372"/>
    </location>
</feature>
<organism evidence="3 4">
    <name type="scientific">[Myrmecia] bisecta</name>
    <dbReference type="NCBI Taxonomy" id="41462"/>
    <lineage>
        <taxon>Eukaryota</taxon>
        <taxon>Viridiplantae</taxon>
        <taxon>Chlorophyta</taxon>
        <taxon>core chlorophytes</taxon>
        <taxon>Trebouxiophyceae</taxon>
        <taxon>Trebouxiales</taxon>
        <taxon>Trebouxiaceae</taxon>
        <taxon>Myrmecia</taxon>
    </lineage>
</organism>
<name>A0AAW1PT07_9CHLO</name>
<evidence type="ECO:0000259" key="2">
    <source>
        <dbReference type="PROSITE" id="PS50897"/>
    </source>
</evidence>
<keyword evidence="4" id="KW-1185">Reference proteome</keyword>
<feature type="compositionally biased region" description="Pro residues" evidence="1">
    <location>
        <begin position="641"/>
        <end position="651"/>
    </location>
</feature>
<feature type="region of interest" description="Disordered" evidence="1">
    <location>
        <begin position="320"/>
        <end position="420"/>
    </location>
</feature>
<sequence>MLEEELVEGDSKPDSNASVRHDCESVRTLLSTGEIDAAAEVASRINSIVVQDDRLLFRLKKQLFVEHLRAGTKEAEQRALDCLRRELAPLALYAFPEAFLDFKRSMLMLVYGEGDAASPVAKEWSAAARSELAGMVCRTLRQAEGVQSPTFVRLLRYLLFTFRQHHSPQPITSSARTRGLAQEVDLINQLLRDAGVLDQPGSPTRASPVATLTADADPTQLTIAFVDTLLLCERDAPPLPNESNGAATSRGFCEADIQSLKEAVGLTRQEAVQALRQTQGDVIAAFKNELDSLHLNMPLVEKLVWEYAAYRDLLQEANVKTPDPQTGRSNGHAAASASDGEPSEIDISQDVSAMEVDDQAQQTQQDAQQAQQDAERRAHADTASPRSAPAEHGNAPGSGGKAGRQRDSSAPKGGLLPSAVPEDVTVDFQRQEGRSPPHKVARWHGRNYRVSKAISAAGTDDSPLKTCKQSGLGALSDQQKFALVLQLKRKVEQGLISEVLRELENLDAGFLEDNPAMLFGLQRCQFYCLVEEGKAVEALKLARSSLTPLATRQPHLQAALKATLAALLPGSGAGQGGELLRTVAAALHAELRAALGLQEPLLIRLMKILLETHTKWFRLQRCKDRFEAQLSIAALKASASGPPPAPQPPGRPADHGGSSDVHMRSDAAPAHAGDAVLGLGNAPANDTQSDDDDDDDHHDDDDDEDDDDQMAGISEESVLLIMEVTGMSRPMAIEMLAENDGNTDAVLAQLFP</sequence>
<comment type="caution">
    <text evidence="3">The sequence shown here is derived from an EMBL/GenBank/DDBJ whole genome shotgun (WGS) entry which is preliminary data.</text>
</comment>
<feature type="region of interest" description="Disordered" evidence="1">
    <location>
        <begin position="637"/>
        <end position="709"/>
    </location>
</feature>
<protein>
    <recommendedName>
        <fullName evidence="2">CTLH domain-containing protein</fullName>
    </recommendedName>
</protein>
<reference evidence="3 4" key="1">
    <citation type="journal article" date="2024" name="Nat. Commun.">
        <title>Phylogenomics reveals the evolutionary origins of lichenization in chlorophyte algae.</title>
        <authorList>
            <person name="Puginier C."/>
            <person name="Libourel C."/>
            <person name="Otte J."/>
            <person name="Skaloud P."/>
            <person name="Haon M."/>
            <person name="Grisel S."/>
            <person name="Petersen M."/>
            <person name="Berrin J.G."/>
            <person name="Delaux P.M."/>
            <person name="Dal Grande F."/>
            <person name="Keller J."/>
        </authorList>
    </citation>
    <scope>NUCLEOTIDE SEQUENCE [LARGE SCALE GENOMIC DNA]</scope>
    <source>
        <strain evidence="3 4">SAG 2043</strain>
    </source>
</reference>
<feature type="domain" description="CTLH" evidence="2">
    <location>
        <begin position="480"/>
        <end position="537"/>
    </location>
</feature>
<gene>
    <name evidence="3" type="ORF">WJX72_003030</name>
</gene>
<evidence type="ECO:0000313" key="3">
    <source>
        <dbReference type="EMBL" id="KAK9812754.1"/>
    </source>
</evidence>
<feature type="domain" description="CTLH" evidence="2">
    <location>
        <begin position="26"/>
        <end position="75"/>
    </location>
</feature>
<dbReference type="InterPro" id="IPR006595">
    <property type="entry name" value="CTLH_C"/>
</dbReference>
<evidence type="ECO:0000256" key="1">
    <source>
        <dbReference type="SAM" id="MobiDB-lite"/>
    </source>
</evidence>
<feature type="compositionally biased region" description="Acidic residues" evidence="1">
    <location>
        <begin position="688"/>
        <end position="709"/>
    </location>
</feature>
<dbReference type="SMART" id="SM00668">
    <property type="entry name" value="CTLH"/>
    <property type="match status" value="2"/>
</dbReference>
<dbReference type="EMBL" id="JALJOR010000008">
    <property type="protein sequence ID" value="KAK9812754.1"/>
    <property type="molecule type" value="Genomic_DNA"/>
</dbReference>
<dbReference type="Proteomes" id="UP001489004">
    <property type="component" value="Unassembled WGS sequence"/>
</dbReference>
<dbReference type="AlphaFoldDB" id="A0AAW1PT07"/>
<evidence type="ECO:0000313" key="4">
    <source>
        <dbReference type="Proteomes" id="UP001489004"/>
    </source>
</evidence>
<accession>A0AAW1PT07</accession>